<evidence type="ECO:0000256" key="1">
    <source>
        <dbReference type="SAM" id="MobiDB-lite"/>
    </source>
</evidence>
<dbReference type="Proteomes" id="UP000606600">
    <property type="component" value="Unassembled WGS sequence"/>
</dbReference>
<dbReference type="InterPro" id="IPR045459">
    <property type="entry name" value="DUF5908"/>
</dbReference>
<evidence type="ECO:0000313" key="2">
    <source>
        <dbReference type="EMBL" id="MBD1363178.1"/>
    </source>
</evidence>
<proteinExistence type="predicted"/>
<dbReference type="Pfam" id="PF19265">
    <property type="entry name" value="DUF5908"/>
    <property type="match status" value="1"/>
</dbReference>
<name>A0ABR7WLH9_9SPHI</name>
<gene>
    <name evidence="2" type="ORF">IDJ77_05075</name>
</gene>
<accession>A0ABR7WLH9</accession>
<reference evidence="2 3" key="1">
    <citation type="submission" date="2020-09" db="EMBL/GenBank/DDBJ databases">
        <title>Novel species of Mucilaginibacter isolated from a glacier on the Tibetan Plateau.</title>
        <authorList>
            <person name="Liu Q."/>
            <person name="Xin Y.-H."/>
        </authorList>
    </citation>
    <scope>NUCLEOTIDE SEQUENCE [LARGE SCALE GENOMIC DNA]</scope>
    <source>
        <strain evidence="2 3">ZT4R22</strain>
    </source>
</reference>
<protein>
    <submittedName>
        <fullName evidence="2">Uncharacterized protein</fullName>
    </submittedName>
</protein>
<feature type="region of interest" description="Disordered" evidence="1">
    <location>
        <begin position="13"/>
        <end position="37"/>
    </location>
</feature>
<organism evidence="2 3">
    <name type="scientific">Mucilaginibacter pankratovii</name>
    <dbReference type="NCBI Taxonomy" id="2772110"/>
    <lineage>
        <taxon>Bacteria</taxon>
        <taxon>Pseudomonadati</taxon>
        <taxon>Bacteroidota</taxon>
        <taxon>Sphingobacteriia</taxon>
        <taxon>Sphingobacteriales</taxon>
        <taxon>Sphingobacteriaceae</taxon>
        <taxon>Mucilaginibacter</taxon>
    </lineage>
</organism>
<keyword evidence="3" id="KW-1185">Reference proteome</keyword>
<evidence type="ECO:0000313" key="3">
    <source>
        <dbReference type="Proteomes" id="UP000606600"/>
    </source>
</evidence>
<dbReference type="EMBL" id="JACWMY010000002">
    <property type="protein sequence ID" value="MBD1363178.1"/>
    <property type="molecule type" value="Genomic_DNA"/>
</dbReference>
<comment type="caution">
    <text evidence="2">The sequence shown here is derived from an EMBL/GenBank/DDBJ whole genome shotgun (WGS) entry which is preliminary data.</text>
</comment>
<dbReference type="RefSeq" id="WP_191187842.1">
    <property type="nucleotide sequence ID" value="NZ_JACWMY010000002.1"/>
</dbReference>
<sequence>MPLEIKELHIRVTVNQPQAGGDAPPASDTSAQDDDKDGVIRQCIEQVVDMINAKNER</sequence>